<gene>
    <name evidence="1" type="ORF">ELLFYP107_01186</name>
</gene>
<reference evidence="1" key="1">
    <citation type="submission" date="2019-11" db="EMBL/GenBank/DDBJ databases">
        <authorList>
            <person name="Feng L."/>
        </authorList>
    </citation>
    <scope>NUCLEOTIDE SEQUENCE</scope>
    <source>
        <strain evidence="1">ElentaLFYP107</strain>
    </source>
</reference>
<proteinExistence type="predicted"/>
<organism evidence="1">
    <name type="scientific">Eggerthella lenta</name>
    <name type="common">Eubacterium lentum</name>
    <dbReference type="NCBI Taxonomy" id="84112"/>
    <lineage>
        <taxon>Bacteria</taxon>
        <taxon>Bacillati</taxon>
        <taxon>Actinomycetota</taxon>
        <taxon>Coriobacteriia</taxon>
        <taxon>Eggerthellales</taxon>
        <taxon>Eggerthellaceae</taxon>
        <taxon>Eggerthella</taxon>
    </lineage>
</organism>
<dbReference type="EMBL" id="CACRTT010000002">
    <property type="protein sequence ID" value="VYT64714.1"/>
    <property type="molecule type" value="Genomic_DNA"/>
</dbReference>
<evidence type="ECO:0008006" key="2">
    <source>
        <dbReference type="Google" id="ProtNLM"/>
    </source>
</evidence>
<name>A0A6N2YCX8_EGGLN</name>
<evidence type="ECO:0000313" key="1">
    <source>
        <dbReference type="EMBL" id="VYT64714.1"/>
    </source>
</evidence>
<protein>
    <recommendedName>
        <fullName evidence="2">Peptidase U32</fullName>
    </recommendedName>
</protein>
<dbReference type="AlphaFoldDB" id="A0A6N2YCX8"/>
<accession>A0A6N2YCX8</accession>
<dbReference type="RefSeq" id="WP_421772764.1">
    <property type="nucleotide sequence ID" value="NZ_CACRTT010000002.1"/>
</dbReference>
<sequence length="331" mass="38018">MEFRNDCDVYRDRSVRASWKVPAFCCNDWGALKLLEICSAFGFERPFDLVYGAPHCSWSGGRPSAVRSPLDGGLIDAYFSAYAQFGVRCALTFSKLAVDEKDYDNEYNNMLLDYVEKYDGQVILFDDGLARYIKRSRPRIAIVASLNKAMCNLQDSRESESDYYRDLFRLYDEVVVRSEYVLRDGWLDDLRDRRDSVEIIVNQFCVPDCKHAFSHISELEEWSHRGCCGEGRPCYHLETASCIESRLSENLFISNRRISELCSAGFTHMKIAGRNSPLPLFLDTLAEYFFEPTGVISHIKRAIVRDFKKESMMGFEALFPFSIPKSVLKGL</sequence>